<comment type="caution">
    <text evidence="2">The sequence shown here is derived from an EMBL/GenBank/DDBJ whole genome shotgun (WGS) entry which is preliminary data.</text>
</comment>
<evidence type="ECO:0000256" key="1">
    <source>
        <dbReference type="SAM" id="Phobius"/>
    </source>
</evidence>
<evidence type="ECO:0000313" key="2">
    <source>
        <dbReference type="EMBL" id="POG75202.1"/>
    </source>
</evidence>
<keyword evidence="3" id="KW-1185">Reference proteome</keyword>
<sequence>MKNIKNVIHLLIMNFINFINAFLSNVLAHEILVNSLLLLFVLYISVRMYNLMLKSS</sequence>
<keyword evidence="1" id="KW-0812">Transmembrane</keyword>
<keyword evidence="1" id="KW-1133">Transmembrane helix</keyword>
<dbReference type="AlphaFoldDB" id="A0A2P4QC48"/>
<organism evidence="2 3">
    <name type="scientific">Rhizophagus irregularis (strain DAOM 181602 / DAOM 197198 / MUCL 43194)</name>
    <name type="common">Arbuscular mycorrhizal fungus</name>
    <name type="synonym">Glomus intraradices</name>
    <dbReference type="NCBI Taxonomy" id="747089"/>
    <lineage>
        <taxon>Eukaryota</taxon>
        <taxon>Fungi</taxon>
        <taxon>Fungi incertae sedis</taxon>
        <taxon>Mucoromycota</taxon>
        <taxon>Glomeromycotina</taxon>
        <taxon>Glomeromycetes</taxon>
        <taxon>Glomerales</taxon>
        <taxon>Glomeraceae</taxon>
        <taxon>Rhizophagus</taxon>
    </lineage>
</organism>
<dbReference type="EMBL" id="AUPC02000063">
    <property type="protein sequence ID" value="POG75202.1"/>
    <property type="molecule type" value="Genomic_DNA"/>
</dbReference>
<reference evidence="2 3" key="1">
    <citation type="journal article" date="2013" name="Proc. Natl. Acad. Sci. U.S.A.">
        <title>Genome of an arbuscular mycorrhizal fungus provides insight into the oldest plant symbiosis.</title>
        <authorList>
            <person name="Tisserant E."/>
            <person name="Malbreil M."/>
            <person name="Kuo A."/>
            <person name="Kohler A."/>
            <person name="Symeonidi A."/>
            <person name="Balestrini R."/>
            <person name="Charron P."/>
            <person name="Duensing N."/>
            <person name="Frei Dit Frey N."/>
            <person name="Gianinazzi-Pearson V."/>
            <person name="Gilbert L.B."/>
            <person name="Handa Y."/>
            <person name="Herr J.R."/>
            <person name="Hijri M."/>
            <person name="Koul R."/>
            <person name="Kawaguchi M."/>
            <person name="Krajinski F."/>
            <person name="Lammers P.J."/>
            <person name="Masclaux F.G."/>
            <person name="Murat C."/>
            <person name="Morin E."/>
            <person name="Ndikumana S."/>
            <person name="Pagni M."/>
            <person name="Petitpierre D."/>
            <person name="Requena N."/>
            <person name="Rosikiewicz P."/>
            <person name="Riley R."/>
            <person name="Saito K."/>
            <person name="San Clemente H."/>
            <person name="Shapiro H."/>
            <person name="van Tuinen D."/>
            <person name="Becard G."/>
            <person name="Bonfante P."/>
            <person name="Paszkowski U."/>
            <person name="Shachar-Hill Y.Y."/>
            <person name="Tuskan G.A."/>
            <person name="Young P.W."/>
            <person name="Sanders I.R."/>
            <person name="Henrissat B."/>
            <person name="Rensing S.A."/>
            <person name="Grigoriev I.V."/>
            <person name="Corradi N."/>
            <person name="Roux C."/>
            <person name="Martin F."/>
        </authorList>
    </citation>
    <scope>NUCLEOTIDE SEQUENCE [LARGE SCALE GENOMIC DNA]</scope>
    <source>
        <strain evidence="2 3">DAOM 197198</strain>
    </source>
</reference>
<feature type="transmembrane region" description="Helical" evidence="1">
    <location>
        <begin position="31"/>
        <end position="49"/>
    </location>
</feature>
<accession>A0A2P4QC48</accession>
<reference evidence="2 3" key="2">
    <citation type="journal article" date="2018" name="New Phytol.">
        <title>High intraspecific genome diversity in the model arbuscular mycorrhizal symbiont Rhizophagus irregularis.</title>
        <authorList>
            <person name="Chen E.C.H."/>
            <person name="Morin E."/>
            <person name="Beaudet D."/>
            <person name="Noel J."/>
            <person name="Yildirir G."/>
            <person name="Ndikumana S."/>
            <person name="Charron P."/>
            <person name="St-Onge C."/>
            <person name="Giorgi J."/>
            <person name="Kruger M."/>
            <person name="Marton T."/>
            <person name="Ropars J."/>
            <person name="Grigoriev I.V."/>
            <person name="Hainaut M."/>
            <person name="Henrissat B."/>
            <person name="Roux C."/>
            <person name="Martin F."/>
            <person name="Corradi N."/>
        </authorList>
    </citation>
    <scope>NUCLEOTIDE SEQUENCE [LARGE SCALE GENOMIC DNA]</scope>
    <source>
        <strain evidence="2 3">DAOM 197198</strain>
    </source>
</reference>
<evidence type="ECO:0000313" key="3">
    <source>
        <dbReference type="Proteomes" id="UP000018888"/>
    </source>
</evidence>
<name>A0A2P4QC48_RHIID</name>
<feature type="transmembrane region" description="Helical" evidence="1">
    <location>
        <begin position="7"/>
        <end position="25"/>
    </location>
</feature>
<gene>
    <name evidence="2" type="ORF">GLOIN_2v1567646</name>
</gene>
<proteinExistence type="predicted"/>
<dbReference type="Proteomes" id="UP000018888">
    <property type="component" value="Unassembled WGS sequence"/>
</dbReference>
<keyword evidence="1" id="KW-0472">Membrane</keyword>
<protein>
    <submittedName>
        <fullName evidence="2">Uncharacterized protein</fullName>
    </submittedName>
</protein>